<sequence>MMVRFQVWIFLLFCSIFPASYTMAQEGLKINWLSFEALSDSLATKPKKTLIFFHADWCTYCKKMEREVFTNPAVIAEINAHYYAVQLDVETVDSIRFDGQLFSNNSPKKRRGKYHDLAMLLGARNGQLVLPTTLILDKNFFVDQRQFEYLHSKKLLELLQP</sequence>
<dbReference type="PROSITE" id="PS00194">
    <property type="entry name" value="THIOREDOXIN_1"/>
    <property type="match status" value="1"/>
</dbReference>
<proteinExistence type="predicted"/>
<dbReference type="Gene3D" id="3.40.30.10">
    <property type="entry name" value="Glutaredoxin"/>
    <property type="match status" value="1"/>
</dbReference>
<reference evidence="3" key="1">
    <citation type="journal article" date="2019" name="Int. J. Syst. Evol. Microbiol.">
        <title>The Global Catalogue of Microorganisms (GCM) 10K type strain sequencing project: providing services to taxonomists for standard genome sequencing and annotation.</title>
        <authorList>
            <consortium name="The Broad Institute Genomics Platform"/>
            <consortium name="The Broad Institute Genome Sequencing Center for Infectious Disease"/>
            <person name="Wu L."/>
            <person name="Ma J."/>
        </authorList>
    </citation>
    <scope>NUCLEOTIDE SEQUENCE [LARGE SCALE GENOMIC DNA]</scope>
    <source>
        <strain evidence="3">KCTC 42247</strain>
    </source>
</reference>
<evidence type="ECO:0000313" key="2">
    <source>
        <dbReference type="EMBL" id="MFD2743413.1"/>
    </source>
</evidence>
<organism evidence="2 3">
    <name type="scientific">Sphingobacterium populi</name>
    <dbReference type="NCBI Taxonomy" id="1812824"/>
    <lineage>
        <taxon>Bacteria</taxon>
        <taxon>Pseudomonadati</taxon>
        <taxon>Bacteroidota</taxon>
        <taxon>Sphingobacteriia</taxon>
        <taxon>Sphingobacteriales</taxon>
        <taxon>Sphingobacteriaceae</taxon>
        <taxon>Sphingobacterium</taxon>
    </lineage>
</organism>
<evidence type="ECO:0000313" key="3">
    <source>
        <dbReference type="Proteomes" id="UP001597418"/>
    </source>
</evidence>
<evidence type="ECO:0000256" key="1">
    <source>
        <dbReference type="ARBA" id="ARBA00023284"/>
    </source>
</evidence>
<keyword evidence="1" id="KW-0676">Redox-active center</keyword>
<name>A0ABW5UC44_9SPHI</name>
<gene>
    <name evidence="2" type="ORF">ACFSQ6_08380</name>
</gene>
<dbReference type="Proteomes" id="UP001597418">
    <property type="component" value="Unassembled WGS sequence"/>
</dbReference>
<dbReference type="InterPro" id="IPR036249">
    <property type="entry name" value="Thioredoxin-like_sf"/>
</dbReference>
<dbReference type="EMBL" id="JBHUMB010000007">
    <property type="protein sequence ID" value="MFD2743413.1"/>
    <property type="molecule type" value="Genomic_DNA"/>
</dbReference>
<dbReference type="SUPFAM" id="SSF52833">
    <property type="entry name" value="Thioredoxin-like"/>
    <property type="match status" value="1"/>
</dbReference>
<protein>
    <submittedName>
        <fullName evidence="2">Thioredoxin family protein</fullName>
    </submittedName>
</protein>
<keyword evidence="3" id="KW-1185">Reference proteome</keyword>
<dbReference type="InterPro" id="IPR017937">
    <property type="entry name" value="Thioredoxin_CS"/>
</dbReference>
<dbReference type="RefSeq" id="WP_082785046.1">
    <property type="nucleotide sequence ID" value="NZ_JBHUMB010000007.1"/>
</dbReference>
<comment type="caution">
    <text evidence="2">The sequence shown here is derived from an EMBL/GenBank/DDBJ whole genome shotgun (WGS) entry which is preliminary data.</text>
</comment>
<dbReference type="Pfam" id="PF13899">
    <property type="entry name" value="Thioredoxin_7"/>
    <property type="match status" value="1"/>
</dbReference>
<accession>A0ABW5UC44</accession>